<sequence>MYEIREEAVINGTVRDIWAVVTDVANWPSWDPHEEAARLDGTFEVGTTGWSKPRGGPATDWTITDVVPLTRWASECGLPGGRITGVNTFEPVGDGQVRCTKTVRVTGPLVPLFRLYFGRGMRKDMLRTWKALEEQVA</sequence>
<dbReference type="InterPro" id="IPR023393">
    <property type="entry name" value="START-like_dom_sf"/>
</dbReference>
<dbReference type="Proteomes" id="UP000295680">
    <property type="component" value="Unassembled WGS sequence"/>
</dbReference>
<evidence type="ECO:0000313" key="2">
    <source>
        <dbReference type="Proteomes" id="UP000295680"/>
    </source>
</evidence>
<dbReference type="RefSeq" id="WP_132112301.1">
    <property type="nucleotide sequence ID" value="NZ_SLWS01000001.1"/>
</dbReference>
<dbReference type="OrthoDB" id="191189at2"/>
<dbReference type="Gene3D" id="3.30.530.20">
    <property type="match status" value="1"/>
</dbReference>
<dbReference type="InterPro" id="IPR019587">
    <property type="entry name" value="Polyketide_cyclase/dehydratase"/>
</dbReference>
<evidence type="ECO:0000313" key="1">
    <source>
        <dbReference type="EMBL" id="TCO65717.1"/>
    </source>
</evidence>
<dbReference type="SUPFAM" id="SSF55961">
    <property type="entry name" value="Bet v1-like"/>
    <property type="match status" value="1"/>
</dbReference>
<dbReference type="Pfam" id="PF10604">
    <property type="entry name" value="Polyketide_cyc2"/>
    <property type="match status" value="1"/>
</dbReference>
<gene>
    <name evidence="1" type="ORF">EV192_1011509</name>
</gene>
<keyword evidence="2" id="KW-1185">Reference proteome</keyword>
<name>A0A4R2K1X9_9PSEU</name>
<reference evidence="1 2" key="1">
    <citation type="submission" date="2019-03" db="EMBL/GenBank/DDBJ databases">
        <title>Genomic Encyclopedia of Type Strains, Phase IV (KMG-IV): sequencing the most valuable type-strain genomes for metagenomic binning, comparative biology and taxonomic classification.</title>
        <authorList>
            <person name="Goeker M."/>
        </authorList>
    </citation>
    <scope>NUCLEOTIDE SEQUENCE [LARGE SCALE GENOMIC DNA]</scope>
    <source>
        <strain evidence="1 2">DSM 45934</strain>
    </source>
</reference>
<protein>
    <submittedName>
        <fullName evidence="1">Polyketide cyclase/dehydrase/lipid transport protein</fullName>
    </submittedName>
</protein>
<proteinExistence type="predicted"/>
<dbReference type="AlphaFoldDB" id="A0A4R2K1X9"/>
<accession>A0A4R2K1X9</accession>
<dbReference type="EMBL" id="SLWS01000001">
    <property type="protein sequence ID" value="TCO65717.1"/>
    <property type="molecule type" value="Genomic_DNA"/>
</dbReference>
<comment type="caution">
    <text evidence="1">The sequence shown here is derived from an EMBL/GenBank/DDBJ whole genome shotgun (WGS) entry which is preliminary data.</text>
</comment>
<organism evidence="1 2">
    <name type="scientific">Actinocrispum wychmicini</name>
    <dbReference type="NCBI Taxonomy" id="1213861"/>
    <lineage>
        <taxon>Bacteria</taxon>
        <taxon>Bacillati</taxon>
        <taxon>Actinomycetota</taxon>
        <taxon>Actinomycetes</taxon>
        <taxon>Pseudonocardiales</taxon>
        <taxon>Pseudonocardiaceae</taxon>
        <taxon>Actinocrispum</taxon>
    </lineage>
</organism>